<dbReference type="Gene3D" id="3.30.300.340">
    <property type="entry name" value="S-adenosylmethionine synthetase, N-terminal domain"/>
    <property type="match status" value="1"/>
</dbReference>
<comment type="similarity">
    <text evidence="1">Belongs to the AdoMet synthetase 2 family.</text>
</comment>
<proteinExistence type="inferred from homology"/>
<evidence type="ECO:0000256" key="1">
    <source>
        <dbReference type="ARBA" id="ARBA00006892"/>
    </source>
</evidence>
<dbReference type="InterPro" id="IPR027790">
    <property type="entry name" value="AdoMet_synthase_2_family"/>
</dbReference>
<dbReference type="Gene3D" id="3.30.300.10">
    <property type="match status" value="1"/>
</dbReference>
<dbReference type="InterPro" id="IPR042544">
    <property type="entry name" value="AdoMet_synthase_3"/>
</dbReference>
<dbReference type="InterPro" id="IPR042543">
    <property type="entry name" value="AdoMet_synthase_2"/>
</dbReference>
<dbReference type="Gene3D" id="3.30.300.280">
    <property type="entry name" value="S-adenosylmethionine synthetase, C-terminal domain"/>
    <property type="match status" value="1"/>
</dbReference>
<evidence type="ECO:0000313" key="2">
    <source>
        <dbReference type="EMBL" id="ACE04740.1"/>
    </source>
</evidence>
<dbReference type="AlphaFoldDB" id="B3ELF2"/>
<dbReference type="STRING" id="331678.Cphamn1_1822"/>
<gene>
    <name evidence="2" type="ordered locus">Cphamn1_1822</name>
</gene>
<sequence>MKKKRNIIVDQAFSIPVEEQQIELVERKGIAHPDTMCDLIMEAVCLELCKEYTNRFGQILHHNIDKGMLVAGKTLPKPGGGTVIEPMKIIFGDRATYTGNGSVVPVGEIAEAAAKKWLAKNMRFIDPEINLLYQNEIKPGSPELTDAFARPVIGANDTSVGVGYAPLSETERLVLAAEQYLNSNIFKHAYPETGKDIKIMALRKNRDLTLTVAIAFVDRYIHNAAMYFEKKQIIQDNLTEFIKCKQNTIDKVRVRINTLDDPERGEGGMYLTVLGSSAESADSGQVGRGNRVNGIIAFNRPQTLEAAAGKNPVNHVGKIYNVLSHEIARRIHKEIPGVREVTVYLCSQIGKPLDEPLQASASLILEEGALLEDIREAVALIIQVELAYIGVFIEQLALGKYTVC</sequence>
<dbReference type="OrthoDB" id="9770738at2"/>
<dbReference type="Pfam" id="PF01941">
    <property type="entry name" value="AdoMet_Synthase"/>
    <property type="match status" value="1"/>
</dbReference>
<name>B3ELF2_CHLPB</name>
<organism evidence="2">
    <name type="scientific">Chlorobium phaeobacteroides (strain BS1)</name>
    <dbReference type="NCBI Taxonomy" id="331678"/>
    <lineage>
        <taxon>Bacteria</taxon>
        <taxon>Pseudomonadati</taxon>
        <taxon>Chlorobiota</taxon>
        <taxon>Chlorobiia</taxon>
        <taxon>Chlorobiales</taxon>
        <taxon>Chlorobiaceae</taxon>
        <taxon>Chlorobium/Pelodictyon group</taxon>
        <taxon>Chlorobium</taxon>
    </lineage>
</organism>
<dbReference type="NCBIfam" id="NF003363">
    <property type="entry name" value="PRK04439.1-2"/>
    <property type="match status" value="1"/>
</dbReference>
<dbReference type="EC" id="2.5.1.6" evidence="2"/>
<keyword evidence="2" id="KW-0808">Transferase</keyword>
<dbReference type="EMBL" id="CP001101">
    <property type="protein sequence ID" value="ACE04740.1"/>
    <property type="molecule type" value="Genomic_DNA"/>
</dbReference>
<dbReference type="KEGG" id="cpb:Cphamn1_1822"/>
<dbReference type="HOGENOM" id="CLU_057642_0_0_10"/>
<dbReference type="PANTHER" id="PTHR36697">
    <property type="entry name" value="S-ADENOSYLMETHIONINE SYNTHASE"/>
    <property type="match status" value="1"/>
</dbReference>
<reference evidence="2" key="1">
    <citation type="submission" date="2008-06" db="EMBL/GenBank/DDBJ databases">
        <title>Complete sequence of Chlorobium phaeobacteroides BS1.</title>
        <authorList>
            <consortium name="US DOE Joint Genome Institute"/>
            <person name="Lucas S."/>
            <person name="Copeland A."/>
            <person name="Lapidus A."/>
            <person name="Glavina del Rio T."/>
            <person name="Dalin E."/>
            <person name="Tice H."/>
            <person name="Bruce D."/>
            <person name="Goodwin L."/>
            <person name="Pitluck S."/>
            <person name="Schmutz J."/>
            <person name="Larimer F."/>
            <person name="Land M."/>
            <person name="Hauser L."/>
            <person name="Kyrpides N."/>
            <person name="Ovchinnikova G."/>
            <person name="Li T."/>
            <person name="Liu Z."/>
            <person name="Zhao F."/>
            <person name="Overmann J."/>
            <person name="Bryant D.A."/>
            <person name="Richardson P."/>
        </authorList>
    </citation>
    <scope>NUCLEOTIDE SEQUENCE [LARGE SCALE GENOMIC DNA]</scope>
    <source>
        <strain evidence="2">BS1</strain>
    </source>
</reference>
<dbReference type="eggNOG" id="COG1812">
    <property type="taxonomic scope" value="Bacteria"/>
</dbReference>
<protein>
    <submittedName>
        <fullName evidence="2">Methionine adenosyltransferase</fullName>
        <ecNumber evidence="2">2.5.1.6</ecNumber>
    </submittedName>
</protein>
<dbReference type="GO" id="GO:0004478">
    <property type="term" value="F:methionine adenosyltransferase activity"/>
    <property type="evidence" value="ECO:0007669"/>
    <property type="project" value="UniProtKB-EC"/>
</dbReference>
<accession>B3ELF2</accession>
<dbReference type="PANTHER" id="PTHR36697:SF1">
    <property type="entry name" value="S-ADENOSYLMETHIONINE SYNTHASE"/>
    <property type="match status" value="1"/>
</dbReference>